<dbReference type="Pfam" id="PF00977">
    <property type="entry name" value="His_biosynth"/>
    <property type="match status" value="1"/>
</dbReference>
<dbReference type="InterPro" id="IPR044524">
    <property type="entry name" value="Isoase_HisA-like"/>
</dbReference>
<sequence>MQIIPVIDLLNNVVVHAKKGDRQHYQAIASQLTPSSNPLDIVNALLMLHPFEQLYIADLNAIQKLSNPNAASQSNNFNVIESIVHHYPSLTIWVDAGISNMAEFTLWSSLNVKLILGSENYSSIEQYKTSYPLGNTQHILSLDFMPNGYQGPLALLENTRYWPPEVIIMSLAHVGTNQGTDIQLLTKIKQNASTFKLYAAGGVRGIEDLYTLQSIGIHGALIATALHDKRLSHEQLSSLRQ</sequence>
<reference evidence="6 7" key="1">
    <citation type="journal article" date="2018" name="Nat. Biotechnol.">
        <title>A standardized bacterial taxonomy based on genome phylogeny substantially revises the tree of life.</title>
        <authorList>
            <person name="Parks D.H."/>
            <person name="Chuvochina M."/>
            <person name="Waite D.W."/>
            <person name="Rinke C."/>
            <person name="Skarshewski A."/>
            <person name="Chaumeil P.A."/>
            <person name="Hugenholtz P."/>
        </authorList>
    </citation>
    <scope>NUCLEOTIDE SEQUENCE [LARGE SCALE GENOMIC DNA]</scope>
    <source>
        <strain evidence="6">UBA9958</strain>
    </source>
</reference>
<comment type="caution">
    <text evidence="6">The sequence shown here is derived from an EMBL/GenBank/DDBJ whole genome shotgun (WGS) entry which is preliminary data.</text>
</comment>
<dbReference type="SUPFAM" id="SSF51366">
    <property type="entry name" value="Ribulose-phoshate binding barrel"/>
    <property type="match status" value="1"/>
</dbReference>
<keyword evidence="3 5" id="KW-0368">Histidine biosynthesis</keyword>
<dbReference type="Proteomes" id="UP000264313">
    <property type="component" value="Unassembled WGS sequence"/>
</dbReference>
<accession>A0A351R919</accession>
<organism evidence="6 7">
    <name type="scientific">Methylotenera mobilis</name>
    <dbReference type="NCBI Taxonomy" id="359408"/>
    <lineage>
        <taxon>Bacteria</taxon>
        <taxon>Pseudomonadati</taxon>
        <taxon>Pseudomonadota</taxon>
        <taxon>Betaproteobacteria</taxon>
        <taxon>Nitrosomonadales</taxon>
        <taxon>Methylophilaceae</taxon>
        <taxon>Methylotenera</taxon>
    </lineage>
</organism>
<dbReference type="InterPro" id="IPR011060">
    <property type="entry name" value="RibuloseP-bd_barrel"/>
</dbReference>
<dbReference type="AlphaFoldDB" id="A0A351R919"/>
<evidence type="ECO:0000256" key="3">
    <source>
        <dbReference type="ARBA" id="ARBA00023102"/>
    </source>
</evidence>
<evidence type="ECO:0000313" key="6">
    <source>
        <dbReference type="EMBL" id="HBA08540.1"/>
    </source>
</evidence>
<dbReference type="Gene3D" id="3.20.20.70">
    <property type="entry name" value="Aldolase class I"/>
    <property type="match status" value="1"/>
</dbReference>
<dbReference type="PANTHER" id="PTHR43090:SF2">
    <property type="entry name" value="1-(5-PHOSPHORIBOSYL)-5-[(5-PHOSPHORIBOSYLAMINO)METHYLIDENEAMINO] IMIDAZOLE-4-CARBOXAMIDE ISOMERASE"/>
    <property type="match status" value="1"/>
</dbReference>
<protein>
    <submittedName>
        <fullName evidence="6">Nickel transporter</fullName>
    </submittedName>
</protein>
<dbReference type="CDD" id="cd04723">
    <property type="entry name" value="HisA_HisF"/>
    <property type="match status" value="1"/>
</dbReference>
<evidence type="ECO:0000313" key="7">
    <source>
        <dbReference type="Proteomes" id="UP000264313"/>
    </source>
</evidence>
<evidence type="ECO:0000256" key="1">
    <source>
        <dbReference type="ARBA" id="ARBA00009667"/>
    </source>
</evidence>
<evidence type="ECO:0000256" key="5">
    <source>
        <dbReference type="RuleBase" id="RU003657"/>
    </source>
</evidence>
<keyword evidence="2 5" id="KW-0028">Amino-acid biosynthesis</keyword>
<dbReference type="InterPro" id="IPR006062">
    <property type="entry name" value="His_biosynth"/>
</dbReference>
<dbReference type="EMBL" id="DNAA01000055">
    <property type="protein sequence ID" value="HBA08540.1"/>
    <property type="molecule type" value="Genomic_DNA"/>
</dbReference>
<gene>
    <name evidence="6" type="ORF">DCW48_02380</name>
</gene>
<dbReference type="PANTHER" id="PTHR43090">
    <property type="entry name" value="1-(5-PHOSPHORIBOSYL)-5-[(5-PHOSPHORIBOSYLAMINO)METHYLIDENEAMINO] IMIDAZOLE-4-CARBOXAMIDE ISOMERASE"/>
    <property type="match status" value="1"/>
</dbReference>
<proteinExistence type="inferred from homology"/>
<dbReference type="GO" id="GO:0000105">
    <property type="term" value="P:L-histidine biosynthetic process"/>
    <property type="evidence" value="ECO:0007669"/>
    <property type="project" value="UniProtKB-KW"/>
</dbReference>
<dbReference type="GO" id="GO:0003949">
    <property type="term" value="F:1-(5-phosphoribosyl)-5-[(5-phosphoribosylamino)methylideneamino]imidazole-4-carboxamide isomerase activity"/>
    <property type="evidence" value="ECO:0007669"/>
    <property type="project" value="InterPro"/>
</dbReference>
<name>A0A351R919_9PROT</name>
<dbReference type="InterPro" id="IPR013785">
    <property type="entry name" value="Aldolase_TIM"/>
</dbReference>
<evidence type="ECO:0000256" key="4">
    <source>
        <dbReference type="ARBA" id="ARBA00029440"/>
    </source>
</evidence>
<dbReference type="STRING" id="1132855.GCA_000384255_01252"/>
<dbReference type="GO" id="GO:0000162">
    <property type="term" value="P:L-tryptophan biosynthetic process"/>
    <property type="evidence" value="ECO:0007669"/>
    <property type="project" value="TreeGrafter"/>
</dbReference>
<dbReference type="GO" id="GO:0005737">
    <property type="term" value="C:cytoplasm"/>
    <property type="evidence" value="ECO:0007669"/>
    <property type="project" value="TreeGrafter"/>
</dbReference>
<comment type="similarity">
    <text evidence="1 5">Belongs to the HisA/HisF family.</text>
</comment>
<evidence type="ECO:0000256" key="2">
    <source>
        <dbReference type="ARBA" id="ARBA00022605"/>
    </source>
</evidence>
<comment type="pathway">
    <text evidence="4">Amino-acid biosynthesis.</text>
</comment>